<organism evidence="1 2">
    <name type="scientific">Kalanchoe fedtschenkoi</name>
    <name type="common">Lavender scallops</name>
    <name type="synonym">South American air plant</name>
    <dbReference type="NCBI Taxonomy" id="63787"/>
    <lineage>
        <taxon>Eukaryota</taxon>
        <taxon>Viridiplantae</taxon>
        <taxon>Streptophyta</taxon>
        <taxon>Embryophyta</taxon>
        <taxon>Tracheophyta</taxon>
        <taxon>Spermatophyta</taxon>
        <taxon>Magnoliopsida</taxon>
        <taxon>eudicotyledons</taxon>
        <taxon>Gunneridae</taxon>
        <taxon>Pentapetalae</taxon>
        <taxon>Saxifragales</taxon>
        <taxon>Crassulaceae</taxon>
        <taxon>Kalanchoe</taxon>
    </lineage>
</organism>
<dbReference type="EnsemblPlants" id="Kaladp0671s0026.1.v1.1">
    <property type="protein sequence ID" value="Kaladp0671s0026.1.v1.1.CDS.1"/>
    <property type="gene ID" value="Kaladp0671s0026.v1.1"/>
</dbReference>
<dbReference type="Proteomes" id="UP000594263">
    <property type="component" value="Unplaced"/>
</dbReference>
<accession>A0A7N1A6U0</accession>
<proteinExistence type="predicted"/>
<dbReference type="Gramene" id="Kaladp0671s0026.1.v1.1">
    <property type="protein sequence ID" value="Kaladp0671s0026.1.v1.1.CDS.1"/>
    <property type="gene ID" value="Kaladp0671s0026.v1.1"/>
</dbReference>
<dbReference type="AlphaFoldDB" id="A0A7N1A6U0"/>
<keyword evidence="2" id="KW-1185">Reference proteome</keyword>
<name>A0A7N1A6U0_KALFE</name>
<evidence type="ECO:0000313" key="1">
    <source>
        <dbReference type="EnsemblPlants" id="Kaladp0671s0026.1.v1.1.CDS.1"/>
    </source>
</evidence>
<protein>
    <submittedName>
        <fullName evidence="1">Uncharacterized protein</fullName>
    </submittedName>
</protein>
<sequence length="74" mass="8735">MYDGVVRLYLCLLGNRKASFCIQKCSLVSSSNTRPCDRGGKISAQTFFLVEEYFMWLDRNSFFLNFRVLFLDRF</sequence>
<evidence type="ECO:0000313" key="2">
    <source>
        <dbReference type="Proteomes" id="UP000594263"/>
    </source>
</evidence>
<reference evidence="1" key="1">
    <citation type="submission" date="2021-01" db="UniProtKB">
        <authorList>
            <consortium name="EnsemblPlants"/>
        </authorList>
    </citation>
    <scope>IDENTIFICATION</scope>
</reference>